<protein>
    <submittedName>
        <fullName evidence="12">Sodium/hydrogen exchanger</fullName>
    </submittedName>
</protein>
<feature type="transmembrane region" description="Helical" evidence="9">
    <location>
        <begin position="189"/>
        <end position="208"/>
    </location>
</feature>
<dbReference type="eggNOG" id="COG1226">
    <property type="taxonomic scope" value="Bacteria"/>
</dbReference>
<comment type="subcellular location">
    <subcellularLocation>
        <location evidence="1">Membrane</location>
        <topology evidence="1">Multi-pass membrane protein</topology>
    </subcellularLocation>
</comment>
<dbReference type="PANTHER" id="PTHR42751">
    <property type="entry name" value="SODIUM/HYDROGEN EXCHANGER FAMILY/TRKA DOMAIN PROTEIN"/>
    <property type="match status" value="1"/>
</dbReference>
<dbReference type="InterPro" id="IPR003148">
    <property type="entry name" value="RCK_N"/>
</dbReference>
<dbReference type="InterPro" id="IPR006153">
    <property type="entry name" value="Cation/H_exchanger_TM"/>
</dbReference>
<evidence type="ECO:0000256" key="5">
    <source>
        <dbReference type="ARBA" id="ARBA00022692"/>
    </source>
</evidence>
<feature type="transmembrane region" description="Helical" evidence="9">
    <location>
        <begin position="159"/>
        <end position="177"/>
    </location>
</feature>
<dbReference type="GO" id="GO:0006813">
    <property type="term" value="P:potassium ion transport"/>
    <property type="evidence" value="ECO:0007669"/>
    <property type="project" value="InterPro"/>
</dbReference>
<dbReference type="InterPro" id="IPR036291">
    <property type="entry name" value="NAD(P)-bd_dom_sf"/>
</dbReference>
<dbReference type="EMBL" id="CP001798">
    <property type="protein sequence ID" value="ADE13265.1"/>
    <property type="molecule type" value="Genomic_DNA"/>
</dbReference>
<evidence type="ECO:0000256" key="8">
    <source>
        <dbReference type="ARBA" id="ARBA00023136"/>
    </source>
</evidence>
<dbReference type="InterPro" id="IPR038770">
    <property type="entry name" value="Na+/solute_symporter_sf"/>
</dbReference>
<evidence type="ECO:0000259" key="11">
    <source>
        <dbReference type="Pfam" id="PF02254"/>
    </source>
</evidence>
<evidence type="ECO:0000256" key="3">
    <source>
        <dbReference type="ARBA" id="ARBA00022448"/>
    </source>
</evidence>
<dbReference type="AlphaFoldDB" id="D5C477"/>
<dbReference type="OrthoDB" id="3418949at2"/>
<keyword evidence="4" id="KW-0050">Antiport</keyword>
<dbReference type="Proteomes" id="UP000001844">
    <property type="component" value="Chromosome"/>
</dbReference>
<accession>D5C477</accession>
<feature type="transmembrane region" description="Helical" evidence="9">
    <location>
        <begin position="74"/>
        <end position="96"/>
    </location>
</feature>
<name>D5C477_NITHN</name>
<feature type="transmembrane region" description="Helical" evidence="9">
    <location>
        <begin position="102"/>
        <end position="122"/>
    </location>
</feature>
<organism evidence="12 13">
    <name type="scientific">Nitrosococcus halophilus (strain Nc4)</name>
    <dbReference type="NCBI Taxonomy" id="472759"/>
    <lineage>
        <taxon>Bacteria</taxon>
        <taxon>Pseudomonadati</taxon>
        <taxon>Pseudomonadota</taxon>
        <taxon>Gammaproteobacteria</taxon>
        <taxon>Chromatiales</taxon>
        <taxon>Chromatiaceae</taxon>
        <taxon>Nitrosococcus</taxon>
    </lineage>
</organism>
<feature type="domain" description="RCK N-terminal" evidence="11">
    <location>
        <begin position="380"/>
        <end position="494"/>
    </location>
</feature>
<evidence type="ECO:0000256" key="4">
    <source>
        <dbReference type="ARBA" id="ARBA00022449"/>
    </source>
</evidence>
<feature type="transmembrane region" description="Helical" evidence="9">
    <location>
        <begin position="327"/>
        <end position="353"/>
    </location>
</feature>
<feature type="transmembrane region" description="Helical" evidence="9">
    <location>
        <begin position="43"/>
        <end position="62"/>
    </location>
</feature>
<proteinExistence type="inferred from homology"/>
<comment type="similarity">
    <text evidence="2">Belongs to the monovalent cation:proton antiporter 2 (CPA2) transporter (TC 2.A.37) family.</text>
</comment>
<dbReference type="GO" id="GO:0016020">
    <property type="term" value="C:membrane"/>
    <property type="evidence" value="ECO:0007669"/>
    <property type="project" value="UniProtKB-SubCell"/>
</dbReference>
<feature type="transmembrane region" description="Helical" evidence="9">
    <location>
        <begin position="294"/>
        <end position="315"/>
    </location>
</feature>
<dbReference type="SUPFAM" id="SSF51735">
    <property type="entry name" value="NAD(P)-binding Rossmann-fold domains"/>
    <property type="match status" value="1"/>
</dbReference>
<evidence type="ECO:0000259" key="10">
    <source>
        <dbReference type="Pfam" id="PF00999"/>
    </source>
</evidence>
<dbReference type="Gene3D" id="3.40.50.720">
    <property type="entry name" value="NAD(P)-binding Rossmann-like Domain"/>
    <property type="match status" value="1"/>
</dbReference>
<feature type="transmembrane region" description="Helical" evidence="9">
    <location>
        <begin position="7"/>
        <end position="37"/>
    </location>
</feature>
<keyword evidence="5 9" id="KW-0812">Transmembrane</keyword>
<dbReference type="KEGG" id="nhl:Nhal_0044"/>
<evidence type="ECO:0000256" key="9">
    <source>
        <dbReference type="SAM" id="Phobius"/>
    </source>
</evidence>
<evidence type="ECO:0000313" key="13">
    <source>
        <dbReference type="Proteomes" id="UP000001844"/>
    </source>
</evidence>
<gene>
    <name evidence="12" type="ordered locus">Nhal_0044</name>
</gene>
<keyword evidence="3" id="KW-0813">Transport</keyword>
<dbReference type="HOGENOM" id="CLU_005126_12_0_6"/>
<feature type="transmembrane region" description="Helical" evidence="9">
    <location>
        <begin position="264"/>
        <end position="282"/>
    </location>
</feature>
<dbReference type="RefSeq" id="WP_013031161.1">
    <property type="nucleotide sequence ID" value="NC_013960.1"/>
</dbReference>
<dbReference type="GO" id="GO:0015297">
    <property type="term" value="F:antiporter activity"/>
    <property type="evidence" value="ECO:0007669"/>
    <property type="project" value="UniProtKB-KW"/>
</dbReference>
<evidence type="ECO:0000256" key="1">
    <source>
        <dbReference type="ARBA" id="ARBA00004141"/>
    </source>
</evidence>
<evidence type="ECO:0000256" key="6">
    <source>
        <dbReference type="ARBA" id="ARBA00022989"/>
    </source>
</evidence>
<sequence>MEIIWIAVAYVLGLGASYFGLPPLVGYLIGGFVLGGWGISGGPVIHTITELGVLLLLFGIGLKLDLKSLLQWEVLGIGATHLIALGIGFTLLFLTAKIAQSPALFLSLGLAFSSTVFAAKVLEEKGELGAFHGRLAIGILILQDLVAVGMLVAAENGALSLWTPIFLLCTPLLRLPLKQALTWSGHSELLLLYGLLVALGGAHTFQALGLGTELGALVAGMLLADHSRSEELSKTLWGLKEAFLVGFFLQIGLEGLPNLQDSKWLLPLIIFLPLKAVLYFFLGTLFGLRARTAFLTSLALFSYSEFLLIAAAVGAKNGILPSTWLPSLALLVTISFIIAAPLSRASHTLFAYFERWLVRFERQVPHPDEEPQNVGQAKWLIVGMGRTGTAAYDLLTQRHQRALGLDSDLVIVRQHLEEKRRVVYGDAEDPNLLEKISVNSLVGVILGMPDLEAKLRLSKDLRQNGFQGMLAAMSFYPEEDAKLYENGINLIFHPFNEAGERLAERALAEANSITLKPLPLNPMEKAPIRPPP</sequence>
<keyword evidence="13" id="KW-1185">Reference proteome</keyword>
<dbReference type="Gene3D" id="1.20.1530.20">
    <property type="match status" value="1"/>
</dbReference>
<reference evidence="13" key="1">
    <citation type="submission" date="2010-04" db="EMBL/GenBank/DDBJ databases">
        <title>Complete genome sequence of Nitrosococcus halophilus Nc4, a salt-adapted, aerobic obligate ammonia-oxidizing sulfur purple bacterium.</title>
        <authorList>
            <consortium name="US DOE Joint Genome Institute"/>
            <person name="Campbell M.A."/>
            <person name="Malfatti S.A."/>
            <person name="Chain P.S.G."/>
            <person name="Heidelberg J.F."/>
            <person name="Ward B.B."/>
            <person name="Klotz M.G."/>
        </authorList>
    </citation>
    <scope>NUCLEOTIDE SEQUENCE [LARGE SCALE GENOMIC DNA]</scope>
    <source>
        <strain evidence="13">Nc4</strain>
    </source>
</reference>
<keyword evidence="8 9" id="KW-0472">Membrane</keyword>
<dbReference type="GO" id="GO:1902600">
    <property type="term" value="P:proton transmembrane transport"/>
    <property type="evidence" value="ECO:0007669"/>
    <property type="project" value="InterPro"/>
</dbReference>
<dbReference type="Pfam" id="PF02254">
    <property type="entry name" value="TrkA_N"/>
    <property type="match status" value="1"/>
</dbReference>
<evidence type="ECO:0000313" key="12">
    <source>
        <dbReference type="EMBL" id="ADE13265.1"/>
    </source>
</evidence>
<dbReference type="eggNOG" id="COG4651">
    <property type="taxonomic scope" value="Bacteria"/>
</dbReference>
<dbReference type="STRING" id="472759.Nhal_0044"/>
<feature type="transmembrane region" description="Helical" evidence="9">
    <location>
        <begin position="134"/>
        <end position="153"/>
    </location>
</feature>
<keyword evidence="7" id="KW-0406">Ion transport</keyword>
<dbReference type="PANTHER" id="PTHR42751:SF1">
    <property type="entry name" value="CATION_PROTON ANTIPORTER YBAL-RELATED"/>
    <property type="match status" value="1"/>
</dbReference>
<keyword evidence="6 9" id="KW-1133">Transmembrane helix</keyword>
<dbReference type="Pfam" id="PF00999">
    <property type="entry name" value="Na_H_Exchanger"/>
    <property type="match status" value="1"/>
</dbReference>
<evidence type="ECO:0000256" key="7">
    <source>
        <dbReference type="ARBA" id="ARBA00023065"/>
    </source>
</evidence>
<evidence type="ECO:0000256" key="2">
    <source>
        <dbReference type="ARBA" id="ARBA00005551"/>
    </source>
</evidence>
<feature type="domain" description="Cation/H+ exchanger transmembrane" evidence="10">
    <location>
        <begin position="8"/>
        <end position="339"/>
    </location>
</feature>